<dbReference type="EMBL" id="WTYW01000003">
    <property type="protein sequence ID" value="MXO86467.1"/>
    <property type="molecule type" value="Genomic_DNA"/>
</dbReference>
<accession>A0A844ZHP4</accession>
<dbReference type="SUPFAM" id="SSF53448">
    <property type="entry name" value="Nucleotide-diphospho-sugar transferases"/>
    <property type="match status" value="1"/>
</dbReference>
<evidence type="ECO:0000313" key="3">
    <source>
        <dbReference type="Proteomes" id="UP000433104"/>
    </source>
</evidence>
<dbReference type="InterPro" id="IPR050834">
    <property type="entry name" value="Glycosyltransf_2"/>
</dbReference>
<dbReference type="InterPro" id="IPR029044">
    <property type="entry name" value="Nucleotide-diphossugar_trans"/>
</dbReference>
<dbReference type="PANTHER" id="PTHR43685">
    <property type="entry name" value="GLYCOSYLTRANSFERASE"/>
    <property type="match status" value="1"/>
</dbReference>
<keyword evidence="3" id="KW-1185">Reference proteome</keyword>
<sequence length="307" mass="33607">MNISIVMPVLNGETYIAEAIDSALAQTHPPFELLVVDNGSTDDTVAIASACPAPVRVLHETIPSASAARLKGAAEAKGDAIMFLDADDILGENVLEELAKVLADYPEAIAACEWKRYEIHDGEWQVRPATCTPRKAGQSALAAWLSGWYHPPCCVLWSRPAYEKSGGWDPACRQNDDGDIMMRALVAGVPLIRTTGGTSYYRRLPEGKLSLSGERFSEQGLSARLDVIERIEGLLENQGRKSRFGVPLRRAYAMIAHDAKGFPKMIARAQKGMRRNEPGPVELARDFIMRAKTKAGLAHDRYEFQGG</sequence>
<dbReference type="Pfam" id="PF00535">
    <property type="entry name" value="Glycos_transf_2"/>
    <property type="match status" value="1"/>
</dbReference>
<evidence type="ECO:0000313" key="2">
    <source>
        <dbReference type="EMBL" id="MXO86467.1"/>
    </source>
</evidence>
<dbReference type="GO" id="GO:0016740">
    <property type="term" value="F:transferase activity"/>
    <property type="evidence" value="ECO:0007669"/>
    <property type="project" value="UniProtKB-KW"/>
</dbReference>
<feature type="domain" description="Glycosyltransferase 2-like" evidence="1">
    <location>
        <begin position="4"/>
        <end position="129"/>
    </location>
</feature>
<comment type="caution">
    <text evidence="2">The sequence shown here is derived from an EMBL/GenBank/DDBJ whole genome shotgun (WGS) entry which is preliminary data.</text>
</comment>
<dbReference type="CDD" id="cd00761">
    <property type="entry name" value="Glyco_tranf_GTA_type"/>
    <property type="match status" value="1"/>
</dbReference>
<organism evidence="2 3">
    <name type="scientific">Parapontixanthobacter aurantiacus</name>
    <dbReference type="NCBI Taxonomy" id="1463599"/>
    <lineage>
        <taxon>Bacteria</taxon>
        <taxon>Pseudomonadati</taxon>
        <taxon>Pseudomonadota</taxon>
        <taxon>Alphaproteobacteria</taxon>
        <taxon>Sphingomonadales</taxon>
        <taxon>Erythrobacteraceae</taxon>
        <taxon>Parapontixanthobacter</taxon>
    </lineage>
</organism>
<name>A0A844ZHP4_9SPHN</name>
<dbReference type="InterPro" id="IPR001173">
    <property type="entry name" value="Glyco_trans_2-like"/>
</dbReference>
<proteinExistence type="predicted"/>
<dbReference type="OrthoDB" id="9813349at2"/>
<gene>
    <name evidence="2" type="ORF">GRI38_10565</name>
</gene>
<evidence type="ECO:0000259" key="1">
    <source>
        <dbReference type="Pfam" id="PF00535"/>
    </source>
</evidence>
<dbReference type="PANTHER" id="PTHR43685:SF11">
    <property type="entry name" value="GLYCOSYLTRANSFERASE TAGX-RELATED"/>
    <property type="match status" value="1"/>
</dbReference>
<dbReference type="RefSeq" id="WP_160683478.1">
    <property type="nucleotide sequence ID" value="NZ_WTYW01000003.1"/>
</dbReference>
<reference evidence="2 3" key="1">
    <citation type="submission" date="2019-12" db="EMBL/GenBank/DDBJ databases">
        <title>Genomic-based taxomic classification of the family Erythrobacteraceae.</title>
        <authorList>
            <person name="Xu L."/>
        </authorList>
    </citation>
    <scope>NUCLEOTIDE SEQUENCE [LARGE SCALE GENOMIC DNA]</scope>
    <source>
        <strain evidence="2 3">MCCC 1A09962</strain>
    </source>
</reference>
<dbReference type="AlphaFoldDB" id="A0A844ZHP4"/>
<dbReference type="Proteomes" id="UP000433104">
    <property type="component" value="Unassembled WGS sequence"/>
</dbReference>
<dbReference type="Gene3D" id="3.90.550.10">
    <property type="entry name" value="Spore Coat Polysaccharide Biosynthesis Protein SpsA, Chain A"/>
    <property type="match status" value="1"/>
</dbReference>
<protein>
    <submittedName>
        <fullName evidence="2">Glycosyltransferase</fullName>
    </submittedName>
</protein>
<keyword evidence="2" id="KW-0808">Transferase</keyword>